<dbReference type="CDD" id="cd14792">
    <property type="entry name" value="GH27"/>
    <property type="match status" value="1"/>
</dbReference>
<dbReference type="EC" id="3.2.1.22" evidence="4 13"/>
<evidence type="ECO:0000256" key="10">
    <source>
        <dbReference type="ARBA" id="ARBA00023277"/>
    </source>
</evidence>
<evidence type="ECO:0000256" key="12">
    <source>
        <dbReference type="ARBA" id="ARBA00023326"/>
    </source>
</evidence>
<evidence type="ECO:0000256" key="8">
    <source>
        <dbReference type="ARBA" id="ARBA00023157"/>
    </source>
</evidence>
<evidence type="ECO:0000256" key="11">
    <source>
        <dbReference type="ARBA" id="ARBA00023295"/>
    </source>
</evidence>
<dbReference type="InterPro" id="IPR013780">
    <property type="entry name" value="Glyco_hydro_b"/>
</dbReference>
<dbReference type="PANTHER" id="PTHR11452:SF75">
    <property type="entry name" value="ALPHA-GALACTOSIDASE MEL1"/>
    <property type="match status" value="1"/>
</dbReference>
<accession>A0A3D8QJV2</accession>
<evidence type="ECO:0000256" key="13">
    <source>
        <dbReference type="RuleBase" id="RU361168"/>
    </source>
</evidence>
<dbReference type="FunFam" id="3.20.20.70:FF:000197">
    <property type="entry name" value="Alpha-galactosidase"/>
    <property type="match status" value="1"/>
</dbReference>
<dbReference type="GO" id="GO:0000272">
    <property type="term" value="P:polysaccharide catabolic process"/>
    <property type="evidence" value="ECO:0007669"/>
    <property type="project" value="UniProtKB-KW"/>
</dbReference>
<evidence type="ECO:0000256" key="2">
    <source>
        <dbReference type="ARBA" id="ARBA00004613"/>
    </source>
</evidence>
<dbReference type="Proteomes" id="UP000256645">
    <property type="component" value="Unassembled WGS sequence"/>
</dbReference>
<dbReference type="Pfam" id="PF17801">
    <property type="entry name" value="Melibiase_C"/>
    <property type="match status" value="1"/>
</dbReference>
<dbReference type="Gene3D" id="2.60.40.1180">
    <property type="entry name" value="Golgi alpha-mannosidase II"/>
    <property type="match status" value="1"/>
</dbReference>
<gene>
    <name evidence="15" type="ORF">BP6252_11460</name>
</gene>
<dbReference type="InterPro" id="IPR041233">
    <property type="entry name" value="Melibiase_C"/>
</dbReference>
<evidence type="ECO:0000256" key="3">
    <source>
        <dbReference type="ARBA" id="ARBA00009743"/>
    </source>
</evidence>
<evidence type="ECO:0000256" key="6">
    <source>
        <dbReference type="ARBA" id="ARBA00022729"/>
    </source>
</evidence>
<keyword evidence="9" id="KW-0325">Glycoprotein</keyword>
<dbReference type="Gene3D" id="3.20.20.70">
    <property type="entry name" value="Aldolase class I"/>
    <property type="match status" value="1"/>
</dbReference>
<dbReference type="GO" id="GO:0005576">
    <property type="term" value="C:extracellular region"/>
    <property type="evidence" value="ECO:0007669"/>
    <property type="project" value="UniProtKB-SubCell"/>
</dbReference>
<dbReference type="EMBL" id="PDLM01000014">
    <property type="protein sequence ID" value="RDW62027.1"/>
    <property type="molecule type" value="Genomic_DNA"/>
</dbReference>
<keyword evidence="16" id="KW-1185">Reference proteome</keyword>
<evidence type="ECO:0000256" key="7">
    <source>
        <dbReference type="ARBA" id="ARBA00022801"/>
    </source>
</evidence>
<dbReference type="Pfam" id="PF16499">
    <property type="entry name" value="Melibiase_2"/>
    <property type="match status" value="1"/>
</dbReference>
<comment type="subcellular location">
    <subcellularLocation>
        <location evidence="2">Secreted</location>
    </subcellularLocation>
</comment>
<dbReference type="AlphaFoldDB" id="A0A3D8QJV2"/>
<dbReference type="PRINTS" id="PR00740">
    <property type="entry name" value="GLHYDRLASE27"/>
</dbReference>
<dbReference type="InterPro" id="IPR013785">
    <property type="entry name" value="Aldolase_TIM"/>
</dbReference>
<sequence length="665" mass="71740">MYAENVKWGLLLDFFSFLGSDALSPRLDNGLALTPPMGWNSYNHYSCSPNESIIHSNAQALVDFGLDTLGYHYVTIDCGWTLPNRTANGTLTWNPERFPNGYPAIGEFIHSLGLGFGVYSDGGVQMCMTGDPVQTGSLGYEQIDAATFTSWGADLLKYDNCFSDAALDYPDVSYTPSTSPQPHYISMSAAVTSQPRPMIFQICDWGVDFPSLWAPDLGNTWRITNDITEVWSTIPRILNQAVPQTSFAGPGHWLDLDMLQVGNDIFTVEEEKTHFTTWAILKSPLTIGGALKDSYTVMSEASLAVLSNEDVIAYNQDSFGVAASLKRKWTEEGYEVWAGPLSGERMVIALINWMDVERNLTLDFPVVGIQKAGTLKDVWGNVTQEDVLTSYESTIGAHGVMLLEVGDLIAEGIYDISDAEISEDGTTATFSQIYGLTTSSNYTAQFSFSTNTTNTNIVVNSISYKLASNSTTLTIPLSLNASSQNLLSINPPPKTLQITAPGSNLYPSTLFTTLTGNATETSCLTDLCQPVGSKISFLGGPTSNTASAIITTPPAGNGTAATGQKYVEVYFCNNDIALATSWTTGTNTRNLTIGVNGVVTRIEVPLAGRSSELFSLGKGWMDTGIFGVLLDGWKEGENEVVVGNVGGETDVQSWAADFVGLGVVW</sequence>
<keyword evidence="7 13" id="KW-0378">Hydrolase</keyword>
<dbReference type="PANTHER" id="PTHR11452">
    <property type="entry name" value="ALPHA-GALACTOSIDASE/ALPHA-N-ACETYLGALACTOSAMINIDASE"/>
    <property type="match status" value="1"/>
</dbReference>
<evidence type="ECO:0000256" key="9">
    <source>
        <dbReference type="ARBA" id="ARBA00023180"/>
    </source>
</evidence>
<keyword evidence="5" id="KW-0964">Secreted</keyword>
<evidence type="ECO:0000313" key="15">
    <source>
        <dbReference type="EMBL" id="RDW62027.1"/>
    </source>
</evidence>
<feature type="domain" description="Alpha galactosidase C-terminal" evidence="14">
    <location>
        <begin position="332"/>
        <end position="404"/>
    </location>
</feature>
<evidence type="ECO:0000256" key="1">
    <source>
        <dbReference type="ARBA" id="ARBA00001255"/>
    </source>
</evidence>
<dbReference type="SUPFAM" id="SSF51011">
    <property type="entry name" value="Glycosyl hydrolase domain"/>
    <property type="match status" value="1"/>
</dbReference>
<evidence type="ECO:0000259" key="14">
    <source>
        <dbReference type="Pfam" id="PF17801"/>
    </source>
</evidence>
<keyword evidence="10" id="KW-0119">Carbohydrate metabolism</keyword>
<keyword evidence="12" id="KW-0624">Polysaccharide degradation</keyword>
<evidence type="ECO:0000256" key="5">
    <source>
        <dbReference type="ARBA" id="ARBA00022525"/>
    </source>
</evidence>
<proteinExistence type="inferred from homology"/>
<comment type="catalytic activity">
    <reaction evidence="1 13">
        <text>Hydrolysis of terminal, non-reducing alpha-D-galactose residues in alpha-D-galactosides, including galactose oligosaccharides, galactomannans and galactolipids.</text>
        <dbReference type="EC" id="3.2.1.22"/>
    </reaction>
</comment>
<evidence type="ECO:0000313" key="16">
    <source>
        <dbReference type="Proteomes" id="UP000256645"/>
    </source>
</evidence>
<dbReference type="InterPro" id="IPR017853">
    <property type="entry name" value="GH"/>
</dbReference>
<dbReference type="InterPro" id="IPR002241">
    <property type="entry name" value="Glyco_hydro_27"/>
</dbReference>
<dbReference type="STRING" id="1849047.A0A3D8QJV2"/>
<dbReference type="OrthoDB" id="5795902at2759"/>
<organism evidence="15 16">
    <name type="scientific">Coleophoma cylindrospora</name>
    <dbReference type="NCBI Taxonomy" id="1849047"/>
    <lineage>
        <taxon>Eukaryota</taxon>
        <taxon>Fungi</taxon>
        <taxon>Dikarya</taxon>
        <taxon>Ascomycota</taxon>
        <taxon>Pezizomycotina</taxon>
        <taxon>Leotiomycetes</taxon>
        <taxon>Helotiales</taxon>
        <taxon>Dermateaceae</taxon>
        <taxon>Coleophoma</taxon>
    </lineage>
</organism>
<comment type="similarity">
    <text evidence="3 13">Belongs to the glycosyl hydrolase 27 family.</text>
</comment>
<dbReference type="SUPFAM" id="SSF51445">
    <property type="entry name" value="(Trans)glycosidases"/>
    <property type="match status" value="1"/>
</dbReference>
<reference evidence="15 16" key="1">
    <citation type="journal article" date="2018" name="IMA Fungus">
        <title>IMA Genome-F 9: Draft genome sequence of Annulohypoxylon stygium, Aspergillus mulundensis, Berkeleyomyces basicola (syn. Thielaviopsis basicola), Ceratocystis smalleyi, two Cercospora beticola strains, Coleophoma cylindrospora, Fusarium fracticaudum, Phialophora cf. hyalina, and Morchella septimelata.</title>
        <authorList>
            <person name="Wingfield B.D."/>
            <person name="Bills G.F."/>
            <person name="Dong Y."/>
            <person name="Huang W."/>
            <person name="Nel W.J."/>
            <person name="Swalarsk-Parry B.S."/>
            <person name="Vaghefi N."/>
            <person name="Wilken P.M."/>
            <person name="An Z."/>
            <person name="de Beer Z.W."/>
            <person name="De Vos L."/>
            <person name="Chen L."/>
            <person name="Duong T.A."/>
            <person name="Gao Y."/>
            <person name="Hammerbacher A."/>
            <person name="Kikkert J.R."/>
            <person name="Li Y."/>
            <person name="Li H."/>
            <person name="Li K."/>
            <person name="Li Q."/>
            <person name="Liu X."/>
            <person name="Ma X."/>
            <person name="Naidoo K."/>
            <person name="Pethybridge S.J."/>
            <person name="Sun J."/>
            <person name="Steenkamp E.T."/>
            <person name="van der Nest M.A."/>
            <person name="van Wyk S."/>
            <person name="Wingfield M.J."/>
            <person name="Xiong C."/>
            <person name="Yue Q."/>
            <person name="Zhang X."/>
        </authorList>
    </citation>
    <scope>NUCLEOTIDE SEQUENCE [LARGE SCALE GENOMIC DNA]</scope>
    <source>
        <strain evidence="15 16">BP6252</strain>
    </source>
</reference>
<evidence type="ECO:0000256" key="4">
    <source>
        <dbReference type="ARBA" id="ARBA00012755"/>
    </source>
</evidence>
<name>A0A3D8QJV2_9HELO</name>
<comment type="caution">
    <text evidence="15">The sequence shown here is derived from an EMBL/GenBank/DDBJ whole genome shotgun (WGS) entry which is preliminary data.</text>
</comment>
<protein>
    <recommendedName>
        <fullName evidence="4 13">Alpha-galactosidase</fullName>
        <ecNumber evidence="4 13">3.2.1.22</ecNumber>
    </recommendedName>
    <alternativeName>
        <fullName evidence="13">Melibiase</fullName>
    </alternativeName>
</protein>
<dbReference type="GO" id="GO:0004557">
    <property type="term" value="F:alpha-galactosidase activity"/>
    <property type="evidence" value="ECO:0007669"/>
    <property type="project" value="UniProtKB-EC"/>
</dbReference>
<dbReference type="FunFam" id="2.60.40.1180:FF:000008">
    <property type="entry name" value="Alpha-galactosidase"/>
    <property type="match status" value="1"/>
</dbReference>
<keyword evidence="6" id="KW-0732">Signal</keyword>
<keyword evidence="11 13" id="KW-0326">Glycosidase</keyword>
<keyword evidence="8 13" id="KW-1015">Disulfide bond</keyword>